<feature type="chain" id="PRO_5046202187" evidence="12">
    <location>
        <begin position="32"/>
        <end position="870"/>
    </location>
</feature>
<feature type="signal peptide" evidence="12">
    <location>
        <begin position="1"/>
        <end position="31"/>
    </location>
</feature>
<evidence type="ECO:0000256" key="6">
    <source>
        <dbReference type="ARBA" id="ARBA00022729"/>
    </source>
</evidence>
<keyword evidence="8" id="KW-0472">Membrane</keyword>
<evidence type="ECO:0000256" key="11">
    <source>
        <dbReference type="SAM" id="MobiDB-lite"/>
    </source>
</evidence>
<evidence type="ECO:0000256" key="7">
    <source>
        <dbReference type="ARBA" id="ARBA00022927"/>
    </source>
</evidence>
<dbReference type="PRINTS" id="PR00811">
    <property type="entry name" value="BCTERIALGSPD"/>
</dbReference>
<keyword evidence="3 10" id="KW-0813">Transport</keyword>
<keyword evidence="15" id="KW-1185">Reference proteome</keyword>
<evidence type="ECO:0000256" key="8">
    <source>
        <dbReference type="ARBA" id="ARBA00023136"/>
    </source>
</evidence>
<evidence type="ECO:0000313" key="14">
    <source>
        <dbReference type="EMBL" id="MFC3935018.1"/>
    </source>
</evidence>
<dbReference type="InterPro" id="IPR005644">
    <property type="entry name" value="NolW-like"/>
</dbReference>
<dbReference type="InterPro" id="IPR038591">
    <property type="entry name" value="NolW-like_sf"/>
</dbReference>
<comment type="similarity">
    <text evidence="2">Belongs to the bacterial secretin family. GSP D subfamily.</text>
</comment>
<feature type="compositionally biased region" description="Polar residues" evidence="11">
    <location>
        <begin position="772"/>
        <end position="788"/>
    </location>
</feature>
<dbReference type="Pfam" id="PF21305">
    <property type="entry name" value="type_II_gspD_N0"/>
    <property type="match status" value="1"/>
</dbReference>
<feature type="region of interest" description="Disordered" evidence="11">
    <location>
        <begin position="330"/>
        <end position="400"/>
    </location>
</feature>
<dbReference type="PROSITE" id="PS51724">
    <property type="entry name" value="SPOR"/>
    <property type="match status" value="1"/>
</dbReference>
<dbReference type="Pfam" id="PF03958">
    <property type="entry name" value="Secretin_N"/>
    <property type="match status" value="3"/>
</dbReference>
<reference evidence="15" key="1">
    <citation type="journal article" date="2019" name="Int. J. Syst. Evol. Microbiol.">
        <title>The Global Catalogue of Microorganisms (GCM) 10K type strain sequencing project: providing services to taxonomists for standard genome sequencing and annotation.</title>
        <authorList>
            <consortium name="The Broad Institute Genomics Platform"/>
            <consortium name="The Broad Institute Genome Sequencing Center for Infectious Disease"/>
            <person name="Wu L."/>
            <person name="Ma J."/>
        </authorList>
    </citation>
    <scope>NUCLEOTIDE SEQUENCE [LARGE SCALE GENOMIC DNA]</scope>
    <source>
        <strain evidence="15">CCUG 2113</strain>
    </source>
</reference>
<dbReference type="PANTHER" id="PTHR30332:SF24">
    <property type="entry name" value="SECRETIN GSPD-RELATED"/>
    <property type="match status" value="1"/>
</dbReference>
<keyword evidence="4" id="KW-1134">Transmembrane beta strand</keyword>
<dbReference type="Gene3D" id="3.30.1370.120">
    <property type="match status" value="3"/>
</dbReference>
<evidence type="ECO:0000256" key="4">
    <source>
        <dbReference type="ARBA" id="ARBA00022452"/>
    </source>
</evidence>
<evidence type="ECO:0000256" key="5">
    <source>
        <dbReference type="ARBA" id="ARBA00022692"/>
    </source>
</evidence>
<evidence type="ECO:0000256" key="9">
    <source>
        <dbReference type="ARBA" id="ARBA00023237"/>
    </source>
</evidence>
<dbReference type="InterPro" id="IPR050810">
    <property type="entry name" value="Bact_Secretion_Sys_Channel"/>
</dbReference>
<feature type="compositionally biased region" description="Polar residues" evidence="11">
    <location>
        <begin position="388"/>
        <end position="400"/>
    </location>
</feature>
<keyword evidence="9" id="KW-0998">Cell outer membrane</keyword>
<organism evidence="14 15">
    <name type="scientific">Acidovorax facilis</name>
    <dbReference type="NCBI Taxonomy" id="12917"/>
    <lineage>
        <taxon>Bacteria</taxon>
        <taxon>Pseudomonadati</taxon>
        <taxon>Pseudomonadota</taxon>
        <taxon>Betaproteobacteria</taxon>
        <taxon>Burkholderiales</taxon>
        <taxon>Comamonadaceae</taxon>
        <taxon>Acidovorax</taxon>
    </lineage>
</organism>
<sequence>MNSLLSPRLGFALKAIAASALLACASGQIIAQTAIDTGTGSVRAGEPVTLNFANAEIEAVARTMATITGRNVVVDPRVKGQLNLVTERAVPPAAAFQQFLAALRLQGFTVVEAAGLYKVVPEADAKLQGGSVSVVQGSSGSAPGGGQIVTQIFKLNFENAANLVPVLRPLISPNNTINVNPGNNSLVITDYADNLQRLARIVAAMDVSNASDVEVIPLRNAVATDLAPLVARLIDGGSGAAPVAAQGQADTSFKTTLIAEPRSNALILRAANPARVAQVRALVAQLDQAPAPGSSASTGNIHVVYLKNADATKLATTLRAAMAAMGGTGNTGGGSAGASAAPAAPSGGLGGGGTSGNMLSTGSGLSGGSSGGLGSGGSGMGTSSTNNNQPSTGGQIQADPTTNSLIITAPEPLYRQLRAVIDKLDGRRAQVLVESLIVEVAANKVAQFGIQWQGILGKQGDGTVGVIGTNSGAAGANILGITAALASGSTSSIATAASGLGGGLNLALAPRINGQYYLGALANFLQNSGDANVLSTPNLMTLDNEEARILIGDNVPFVTGSYANTGNSGTVNPFNTVERKDVGLMLKVRPQISENGTVKMAIYQEISKIDRSTLSNATGPTTSKRAVESNVVVDDGSIIVIGGLLEDTYSQGEDKVPLMGDLPVVGNLFKSENRSRRKTNLMIFLRPIVVRDNATSDALVVDRYEAIRALQQATQPAPSTVMNSVSGAPILPALPERAPSVASPMPVQPAAPVPVPMQQLTPVAPPLPTPGTAPQSSAPVEQSSPTAQAQVPAPLYYVNVGVFGKDAESRSAMTKLRSTALPLSIQAVDTNRGTLTRVRVGPYNTEDAANAAAATVRSLALNATVSPKAL</sequence>
<dbReference type="Proteomes" id="UP001595693">
    <property type="component" value="Unassembled WGS sequence"/>
</dbReference>
<evidence type="ECO:0000313" key="15">
    <source>
        <dbReference type="Proteomes" id="UP001595693"/>
    </source>
</evidence>
<evidence type="ECO:0000256" key="12">
    <source>
        <dbReference type="SAM" id="SignalP"/>
    </source>
</evidence>
<keyword evidence="6 12" id="KW-0732">Signal</keyword>
<dbReference type="InterPro" id="IPR049371">
    <property type="entry name" value="GspD-like_N0"/>
</dbReference>
<keyword evidence="5" id="KW-0812">Transmembrane</keyword>
<feature type="region of interest" description="Disordered" evidence="11">
    <location>
        <begin position="760"/>
        <end position="788"/>
    </location>
</feature>
<dbReference type="EMBL" id="JBHSAJ010000027">
    <property type="protein sequence ID" value="MFC3935018.1"/>
    <property type="molecule type" value="Genomic_DNA"/>
</dbReference>
<feature type="compositionally biased region" description="Gly residues" evidence="11">
    <location>
        <begin position="364"/>
        <end position="380"/>
    </location>
</feature>
<protein>
    <submittedName>
        <fullName evidence="14">Type II secretion system secretin GspD</fullName>
    </submittedName>
</protein>
<keyword evidence="7" id="KW-0653">Protein transport</keyword>
<name>A0ABV8D9S6_9BURK</name>
<dbReference type="Pfam" id="PF00263">
    <property type="entry name" value="Secretin"/>
    <property type="match status" value="1"/>
</dbReference>
<gene>
    <name evidence="14" type="primary">gspD</name>
    <name evidence="14" type="ORF">ACFOW3_10310</name>
</gene>
<evidence type="ECO:0000256" key="2">
    <source>
        <dbReference type="ARBA" id="ARBA00006980"/>
    </source>
</evidence>
<comment type="caution">
    <text evidence="14">The sequence shown here is derived from an EMBL/GenBank/DDBJ whole genome shotgun (WGS) entry which is preliminary data.</text>
</comment>
<evidence type="ECO:0000256" key="10">
    <source>
        <dbReference type="RuleBase" id="RU004004"/>
    </source>
</evidence>
<dbReference type="NCBIfam" id="TIGR02517">
    <property type="entry name" value="type_II_gspD"/>
    <property type="match status" value="1"/>
</dbReference>
<dbReference type="InterPro" id="IPR007730">
    <property type="entry name" value="SPOR-like_dom"/>
</dbReference>
<dbReference type="InterPro" id="IPR001775">
    <property type="entry name" value="GspD/PilQ"/>
</dbReference>
<evidence type="ECO:0000256" key="1">
    <source>
        <dbReference type="ARBA" id="ARBA00004442"/>
    </source>
</evidence>
<dbReference type="InterPro" id="IPR004846">
    <property type="entry name" value="T2SS/T3SS_dom"/>
</dbReference>
<evidence type="ECO:0000256" key="3">
    <source>
        <dbReference type="ARBA" id="ARBA00022448"/>
    </source>
</evidence>
<dbReference type="InterPro" id="IPR013356">
    <property type="entry name" value="T2SS_GspD"/>
</dbReference>
<comment type="subcellular location">
    <subcellularLocation>
        <location evidence="1 10">Cell outer membrane</location>
    </subcellularLocation>
</comment>
<proteinExistence type="inferred from homology"/>
<dbReference type="Gene3D" id="3.30.70.1070">
    <property type="entry name" value="Sporulation related repeat"/>
    <property type="match status" value="1"/>
</dbReference>
<evidence type="ECO:0000259" key="13">
    <source>
        <dbReference type="PROSITE" id="PS51724"/>
    </source>
</evidence>
<accession>A0ABV8D9S6</accession>
<dbReference type="InterPro" id="IPR036680">
    <property type="entry name" value="SPOR-like_sf"/>
</dbReference>
<dbReference type="PANTHER" id="PTHR30332">
    <property type="entry name" value="PROBABLE GENERAL SECRETION PATHWAY PROTEIN D"/>
    <property type="match status" value="1"/>
</dbReference>
<dbReference type="Pfam" id="PF05036">
    <property type="entry name" value="SPOR"/>
    <property type="match status" value="1"/>
</dbReference>
<feature type="compositionally biased region" description="Low complexity" evidence="11">
    <location>
        <begin position="337"/>
        <end position="346"/>
    </location>
</feature>
<dbReference type="RefSeq" id="WP_156358738.1">
    <property type="nucleotide sequence ID" value="NZ_JAMXAX010000110.1"/>
</dbReference>
<feature type="domain" description="SPOR" evidence="13">
    <location>
        <begin position="790"/>
        <end position="870"/>
    </location>
</feature>
<dbReference type="SUPFAM" id="SSF110997">
    <property type="entry name" value="Sporulation related repeat"/>
    <property type="match status" value="1"/>
</dbReference>